<evidence type="ECO:0000313" key="2">
    <source>
        <dbReference type="EMBL" id="NVO78614.1"/>
    </source>
</evidence>
<sequence>MKKLPVRTLLGRSAAPSSSGGWKFGWPVTTRQTQNTDRRTFHPDQEKHGSGAYGLLVSRHGW</sequence>
<evidence type="ECO:0000256" key="1">
    <source>
        <dbReference type="SAM" id="MobiDB-lite"/>
    </source>
</evidence>
<name>A0A850QQE7_9BURK</name>
<keyword evidence="3" id="KW-1185">Reference proteome</keyword>
<comment type="caution">
    <text evidence="2">The sequence shown here is derived from an EMBL/GenBank/DDBJ whole genome shotgun (WGS) entry which is preliminary data.</text>
</comment>
<dbReference type="EMBL" id="JABXYJ010000006">
    <property type="protein sequence ID" value="NVO78614.1"/>
    <property type="molecule type" value="Genomic_DNA"/>
</dbReference>
<dbReference type="AlphaFoldDB" id="A0A850QQE7"/>
<accession>A0A850QQE7</accession>
<protein>
    <submittedName>
        <fullName evidence="2">Uncharacterized protein</fullName>
    </submittedName>
</protein>
<gene>
    <name evidence="2" type="ORF">HV832_12315</name>
</gene>
<feature type="compositionally biased region" description="Basic and acidic residues" evidence="1">
    <location>
        <begin position="36"/>
        <end position="49"/>
    </location>
</feature>
<reference evidence="2 3" key="1">
    <citation type="submission" date="2020-06" db="EMBL/GenBank/DDBJ databases">
        <authorList>
            <person name="Qiu C."/>
            <person name="Liu Z."/>
        </authorList>
    </citation>
    <scope>NUCLEOTIDE SEQUENCE [LARGE SCALE GENOMIC DNA]</scope>
    <source>
        <strain evidence="2 3">EM 1</strain>
    </source>
</reference>
<dbReference type="RefSeq" id="WP_176804137.1">
    <property type="nucleotide sequence ID" value="NZ_JABXYJ010000006.1"/>
</dbReference>
<organism evidence="2 3">
    <name type="scientific">Undibacterium oligocarboniphilum</name>
    <dbReference type="NCBI Taxonomy" id="666702"/>
    <lineage>
        <taxon>Bacteria</taxon>
        <taxon>Pseudomonadati</taxon>
        <taxon>Pseudomonadota</taxon>
        <taxon>Betaproteobacteria</taxon>
        <taxon>Burkholderiales</taxon>
        <taxon>Oxalobacteraceae</taxon>
        <taxon>Undibacterium</taxon>
    </lineage>
</organism>
<feature type="region of interest" description="Disordered" evidence="1">
    <location>
        <begin position="1"/>
        <end position="53"/>
    </location>
</feature>
<evidence type="ECO:0000313" key="3">
    <source>
        <dbReference type="Proteomes" id="UP000588051"/>
    </source>
</evidence>
<proteinExistence type="predicted"/>
<dbReference type="Proteomes" id="UP000588051">
    <property type="component" value="Unassembled WGS sequence"/>
</dbReference>